<dbReference type="Proteomes" id="UP001163156">
    <property type="component" value="Chromosome"/>
</dbReference>
<dbReference type="EMBL" id="CP110226">
    <property type="protein sequence ID" value="UZD21256.1"/>
    <property type="molecule type" value="Genomic_DNA"/>
</dbReference>
<accession>A0ABY6MF43</accession>
<name>A0ABY6MF43_9BACT</name>
<keyword evidence="2" id="KW-1185">Reference proteome</keyword>
<dbReference type="RefSeq" id="WP_264807729.1">
    <property type="nucleotide sequence ID" value="NZ_CP110226.1"/>
</dbReference>
<evidence type="ECO:0000313" key="1">
    <source>
        <dbReference type="EMBL" id="UZD21256.1"/>
    </source>
</evidence>
<reference evidence="1" key="1">
    <citation type="submission" date="2022-10" db="EMBL/GenBank/DDBJ databases">
        <title>Algoriphagus sp. a novel bacteria isolate from halophytes salicornia europaea.</title>
        <authorList>
            <person name="Peng Y."/>
            <person name="Jiang L."/>
            <person name="Lee J."/>
        </authorList>
    </citation>
    <scope>NUCLEOTIDE SEQUENCE</scope>
    <source>
        <strain evidence="1">TR-M5</strain>
    </source>
</reference>
<sequence>MDIRNEASTQYLFAHLVSRPVLRLRSAQVTGDLPLPSVRPKRP</sequence>
<gene>
    <name evidence="1" type="ORF">OM944_11300</name>
</gene>
<evidence type="ECO:0000313" key="2">
    <source>
        <dbReference type="Proteomes" id="UP001163156"/>
    </source>
</evidence>
<protein>
    <submittedName>
        <fullName evidence="1">Uncharacterized protein</fullName>
    </submittedName>
</protein>
<organism evidence="1 2">
    <name type="scientific">Algoriphagus halophytocola</name>
    <dbReference type="NCBI Taxonomy" id="2991499"/>
    <lineage>
        <taxon>Bacteria</taxon>
        <taxon>Pseudomonadati</taxon>
        <taxon>Bacteroidota</taxon>
        <taxon>Cytophagia</taxon>
        <taxon>Cytophagales</taxon>
        <taxon>Cyclobacteriaceae</taxon>
        <taxon>Algoriphagus</taxon>
    </lineage>
</organism>
<proteinExistence type="predicted"/>